<dbReference type="PROSITE" id="PS50181">
    <property type="entry name" value="FBOX"/>
    <property type="match status" value="1"/>
</dbReference>
<dbReference type="VEuPathDB" id="FungiDB:FUN_023236"/>
<comment type="caution">
    <text evidence="1">The sequence shown here is derived from an EMBL/GenBank/DDBJ whole genome shotgun (WGS) entry which is preliminary data.</text>
</comment>
<dbReference type="VEuPathDB" id="FungiDB:RhiirA1_539178"/>
<dbReference type="InterPro" id="IPR036047">
    <property type="entry name" value="F-box-like_dom_sf"/>
</dbReference>
<dbReference type="InterPro" id="IPR001810">
    <property type="entry name" value="F-box_dom"/>
</dbReference>
<dbReference type="AlphaFoldDB" id="A0A2I1DTH0"/>
<dbReference type="EMBL" id="CAGKOT010000001">
    <property type="protein sequence ID" value="CAB5298034.1"/>
    <property type="molecule type" value="Genomic_DNA"/>
</dbReference>
<proteinExistence type="predicted"/>
<sequence>MSLPNELLIGIFTKLFYESSIKQFLNLRIICKRWNQIIPIVFIDEIKFFYENKLKCRIISIYNGIPFFVQSSYTINFSSYNPLTQTFLLKFINKNRRLPNILKHDLLSSSIFLYNLYTGKLVFIDKIIDDEFTGINHCICINIKNYDINNDLKNINLEDEKIYIEGILVHGNLLSKILNCDLIIN</sequence>
<dbReference type="OrthoDB" id="2310880at2759"/>
<organism evidence="1 2">
    <name type="scientific">Rhizophagus irregularis</name>
    <dbReference type="NCBI Taxonomy" id="588596"/>
    <lineage>
        <taxon>Eukaryota</taxon>
        <taxon>Fungi</taxon>
        <taxon>Fungi incertae sedis</taxon>
        <taxon>Mucoromycota</taxon>
        <taxon>Glomeromycotina</taxon>
        <taxon>Glomeromycetes</taxon>
        <taxon>Glomerales</taxon>
        <taxon>Glomeraceae</taxon>
        <taxon>Rhizophagus</taxon>
    </lineage>
</organism>
<gene>
    <name evidence="1" type="ORF">CHRIB12_LOCUS623</name>
</gene>
<protein>
    <submittedName>
        <fullName evidence="1">Uncharacterized protein</fullName>
    </submittedName>
</protein>
<evidence type="ECO:0000313" key="2">
    <source>
        <dbReference type="Proteomes" id="UP000684084"/>
    </source>
</evidence>
<dbReference type="Pfam" id="PF00646">
    <property type="entry name" value="F-box"/>
    <property type="match status" value="1"/>
</dbReference>
<reference evidence="1" key="1">
    <citation type="submission" date="2020-05" db="EMBL/GenBank/DDBJ databases">
        <authorList>
            <person name="Rincon C."/>
            <person name="Sanders R I."/>
            <person name="Robbins C."/>
            <person name="Chaturvedi A."/>
        </authorList>
    </citation>
    <scope>NUCLEOTIDE SEQUENCE</scope>
    <source>
        <strain evidence="1">CHB12</strain>
    </source>
</reference>
<accession>A0A2I1DTH0</accession>
<evidence type="ECO:0000313" key="1">
    <source>
        <dbReference type="EMBL" id="CAB5298034.1"/>
    </source>
</evidence>
<dbReference type="Proteomes" id="UP000684084">
    <property type="component" value="Unassembled WGS sequence"/>
</dbReference>
<dbReference type="SUPFAM" id="SSF81383">
    <property type="entry name" value="F-box domain"/>
    <property type="match status" value="1"/>
</dbReference>
<dbReference type="VEuPathDB" id="FungiDB:RhiirFUN_001320"/>
<name>A0A2I1DTH0_9GLOM</name>